<reference evidence="5" key="3">
    <citation type="journal article" date="2010" name="Genome Res.">
        <title>Population genomic sequencing of Coccidioides fungi reveals recent hybridization and transposon control.</title>
        <authorList>
            <person name="Neafsey D.E."/>
            <person name="Barker B.M."/>
            <person name="Sharpton T.J."/>
            <person name="Stajich J.E."/>
            <person name="Park D.J."/>
            <person name="Whiston E."/>
            <person name="Hung C.-Y."/>
            <person name="McMahan C."/>
            <person name="White J."/>
            <person name="Sykes S."/>
            <person name="Heiman D."/>
            <person name="Young S."/>
            <person name="Zeng Q."/>
            <person name="Abouelleil A."/>
            <person name="Aftuck L."/>
            <person name="Bessette D."/>
            <person name="Brown A."/>
            <person name="FitzGerald M."/>
            <person name="Lui A."/>
            <person name="Macdonald J.P."/>
            <person name="Priest M."/>
            <person name="Orbach M.J."/>
            <person name="Galgiani J.N."/>
            <person name="Kirkland T.N."/>
            <person name="Cole G.T."/>
            <person name="Birren B.W."/>
            <person name="Henn M.R."/>
            <person name="Taylor J.W."/>
            <person name="Rounsley S.D."/>
        </authorList>
    </citation>
    <scope>NUCLEOTIDE SEQUENCE [LARGE SCALE GENOMIC DNA]</scope>
    <source>
        <strain evidence="5">RMSCC 3488</strain>
    </source>
</reference>
<evidence type="ECO:0000313" key="5">
    <source>
        <dbReference type="Proteomes" id="UP000054567"/>
    </source>
</evidence>
<accession>A0A0J6EZW2</accession>
<dbReference type="InterPro" id="IPR051975">
    <property type="entry name" value="mtLSU_mL45"/>
</dbReference>
<evidence type="ECO:0000256" key="3">
    <source>
        <dbReference type="ARBA" id="ARBA00023128"/>
    </source>
</evidence>
<keyword evidence="2" id="KW-0809">Transit peptide</keyword>
<dbReference type="Proteomes" id="UP000054567">
    <property type="component" value="Unassembled WGS sequence"/>
</dbReference>
<evidence type="ECO:0000256" key="2">
    <source>
        <dbReference type="ARBA" id="ARBA00022946"/>
    </source>
</evidence>
<dbReference type="AlphaFoldDB" id="A0A0J6EZW2"/>
<dbReference type="InterPro" id="IPR024621">
    <property type="entry name" value="Mba1"/>
</dbReference>
<dbReference type="Pfam" id="PF07961">
    <property type="entry name" value="MBA1"/>
    <property type="match status" value="1"/>
</dbReference>
<dbReference type="GO" id="GO:0032979">
    <property type="term" value="P:protein insertion into mitochondrial inner membrane from matrix"/>
    <property type="evidence" value="ECO:0007669"/>
    <property type="project" value="InterPro"/>
</dbReference>
<proteinExistence type="predicted"/>
<organism evidence="4 5">
    <name type="scientific">Coccidioides posadasii RMSCC 3488</name>
    <dbReference type="NCBI Taxonomy" id="454284"/>
    <lineage>
        <taxon>Eukaryota</taxon>
        <taxon>Fungi</taxon>
        <taxon>Dikarya</taxon>
        <taxon>Ascomycota</taxon>
        <taxon>Pezizomycotina</taxon>
        <taxon>Eurotiomycetes</taxon>
        <taxon>Eurotiomycetidae</taxon>
        <taxon>Onygenales</taxon>
        <taxon>Onygenaceae</taxon>
        <taxon>Coccidioides</taxon>
    </lineage>
</organism>
<comment type="subcellular location">
    <subcellularLocation>
        <location evidence="1">Mitochondrion</location>
    </subcellularLocation>
</comment>
<dbReference type="PANTHER" id="PTHR28554">
    <property type="entry name" value="39S RIBOSOMAL PROTEIN L45, MITOCHONDRIAL"/>
    <property type="match status" value="1"/>
</dbReference>
<evidence type="ECO:0000313" key="4">
    <source>
        <dbReference type="EMBL" id="KMM66136.1"/>
    </source>
</evidence>
<keyword evidence="3" id="KW-0496">Mitochondrion</keyword>
<dbReference type="OrthoDB" id="19619at2759"/>
<reference evidence="4 5" key="1">
    <citation type="submission" date="2007-06" db="EMBL/GenBank/DDBJ databases">
        <title>The Genome Sequence of Coccidioides posadasii RMSCC_3488.</title>
        <authorList>
            <consortium name="Coccidioides Genome Resources Consortium"/>
            <consortium name="The Broad Institute Genome Sequencing Platform"/>
            <person name="Henn M.R."/>
            <person name="Sykes S."/>
            <person name="Young S."/>
            <person name="Jaffe D."/>
            <person name="Berlin A."/>
            <person name="Alvarez P."/>
            <person name="Butler J."/>
            <person name="Gnerre S."/>
            <person name="Grabherr M."/>
            <person name="Mauceli E."/>
            <person name="Brockman W."/>
            <person name="Kodira C."/>
            <person name="Alvarado L."/>
            <person name="Zeng Q."/>
            <person name="Crawford M."/>
            <person name="Antoine C."/>
            <person name="Devon K."/>
            <person name="Galgiani J."/>
            <person name="Orsborn K."/>
            <person name="Lewis M.L."/>
            <person name="Nusbaum C."/>
            <person name="Galagan J."/>
            <person name="Birren B."/>
        </authorList>
    </citation>
    <scope>NUCLEOTIDE SEQUENCE [LARGE SCALE GENOMIC DNA]</scope>
    <source>
        <strain evidence="4 5">RMSCC 3488</strain>
    </source>
</reference>
<dbReference type="VEuPathDB" id="FungiDB:CPAG_02476"/>
<dbReference type="PANTHER" id="PTHR28554:SF1">
    <property type="entry name" value="LARGE RIBOSOMAL SUBUNIT PROTEIN ML45"/>
    <property type="match status" value="1"/>
</dbReference>
<protein>
    <recommendedName>
        <fullName evidence="6">Tim44-like domain-containing protein</fullName>
    </recommendedName>
</protein>
<dbReference type="EMBL" id="DS268109">
    <property type="protein sequence ID" value="KMM66136.1"/>
    <property type="molecule type" value="Genomic_DNA"/>
</dbReference>
<dbReference type="GO" id="GO:0005743">
    <property type="term" value="C:mitochondrial inner membrane"/>
    <property type="evidence" value="ECO:0007669"/>
    <property type="project" value="InterPro"/>
</dbReference>
<dbReference type="Gene3D" id="3.10.450.240">
    <property type="match status" value="1"/>
</dbReference>
<name>A0A0J6EZW2_COCPO</name>
<gene>
    <name evidence="4" type="ORF">CPAG_02476</name>
</gene>
<evidence type="ECO:0008006" key="6">
    <source>
        <dbReference type="Google" id="ProtNLM"/>
    </source>
</evidence>
<evidence type="ECO:0000256" key="1">
    <source>
        <dbReference type="ARBA" id="ARBA00004173"/>
    </source>
</evidence>
<reference evidence="5" key="2">
    <citation type="journal article" date="2009" name="Genome Res.">
        <title>Comparative genomic analyses of the human fungal pathogens Coccidioides and their relatives.</title>
        <authorList>
            <person name="Sharpton T.J."/>
            <person name="Stajich J.E."/>
            <person name="Rounsley S.D."/>
            <person name="Gardner M.J."/>
            <person name="Wortman J.R."/>
            <person name="Jordar V.S."/>
            <person name="Maiti R."/>
            <person name="Kodira C.D."/>
            <person name="Neafsey D.E."/>
            <person name="Zeng Q."/>
            <person name="Hung C.-Y."/>
            <person name="McMahan C."/>
            <person name="Muszewska A."/>
            <person name="Grynberg M."/>
            <person name="Mandel M.A."/>
            <person name="Kellner E.M."/>
            <person name="Barker B.M."/>
            <person name="Galgiani J.N."/>
            <person name="Orbach M.J."/>
            <person name="Kirkland T.N."/>
            <person name="Cole G.T."/>
            <person name="Henn M.R."/>
            <person name="Birren B.W."/>
            <person name="Taylor J.W."/>
        </authorList>
    </citation>
    <scope>NUCLEOTIDE SEQUENCE [LARGE SCALE GENOMIC DNA]</scope>
    <source>
        <strain evidence="5">RMSCC 3488</strain>
    </source>
</reference>
<sequence>MPAAAMNSALYLPSRSLLSSLAGSATSRISIPSHSLYQLRPFSSSGNQYAAKGTFKAIKPRIPAQMSMKNRVKETMSSANRDMIPDDVGLLPGTFIRPAWRNLPSIFKEPKLRLRMEWMSLKMTVVNFISILSYCRFINKKLPLRLRERKSRALELHKQMYTSFANGDITSLKKTCCQGIFQNFAARISRRPRTSPRLLWTLHSYKKFPFALTFSGAQVISDRAAALPEAKGFGIRQTVIRIQSKQSLITPSSGEEQNAAQQSEKQQDCAEYVVLQRFMLNGEDGDWKVWGLAEETTPEDLETDPMFAQGLTMKDRIEMLSMRFKQ</sequence>